<dbReference type="GO" id="GO:0005736">
    <property type="term" value="C:RNA polymerase I complex"/>
    <property type="evidence" value="ECO:0007669"/>
    <property type="project" value="TreeGrafter"/>
</dbReference>
<sequence length="335" mass="38864">MAKIGDKKPKVILEEFKIKENSEDYGFADEQFNREDFKRNFKLKVIKKSNLDIEFDLIGITPAIANAFRRIMLSEVPSMAIEKVYIYNNTSIIPDEVLAHRFGLIPLKADPRLFEYKLDEKDEEGNELDTLEFKLEIKCTWKNKDVKDSRNFDAMYKNHNIYSEHIKWVPRGKQGTLYNEANIGPCDDKILISKMRPGHEFNIKLLAVKGIGKDHAKFSPVSLATYRLLPEITLLKEIRGKDAQLLQKCFSPGVIEIDKSGIAYVKNARYDNCSRNVYRYPELSKNVEISRVRNHFIFNIESLGAYKPEEIFILAVKTLKNKCDVLLEELNFENK</sequence>
<proteinExistence type="inferred from homology"/>
<protein>
    <recommendedName>
        <fullName evidence="2">DNA-directed RNA polymerases I and III subunit RPAC1</fullName>
    </recommendedName>
</protein>
<comment type="caution">
    <text evidence="8">The sequence shown here is derived from an EMBL/GenBank/DDBJ whole genome shotgun (WGS) entry which is preliminary data.</text>
</comment>
<dbReference type="Pfam" id="PF01000">
    <property type="entry name" value="RNA_pol_A_bac"/>
    <property type="match status" value="1"/>
</dbReference>
<dbReference type="GO" id="GO:0046983">
    <property type="term" value="F:protein dimerization activity"/>
    <property type="evidence" value="ECO:0007669"/>
    <property type="project" value="InterPro"/>
</dbReference>
<organism evidence="8 9">
    <name type="scientific">Polypedilum vanderplanki</name>
    <name type="common">Sleeping chironomid midge</name>
    <dbReference type="NCBI Taxonomy" id="319348"/>
    <lineage>
        <taxon>Eukaryota</taxon>
        <taxon>Metazoa</taxon>
        <taxon>Ecdysozoa</taxon>
        <taxon>Arthropoda</taxon>
        <taxon>Hexapoda</taxon>
        <taxon>Insecta</taxon>
        <taxon>Pterygota</taxon>
        <taxon>Neoptera</taxon>
        <taxon>Endopterygota</taxon>
        <taxon>Diptera</taxon>
        <taxon>Nematocera</taxon>
        <taxon>Chironomoidea</taxon>
        <taxon>Chironomidae</taxon>
        <taxon>Chironominae</taxon>
        <taxon>Polypedilum</taxon>
        <taxon>Polypedilum</taxon>
    </lineage>
</organism>
<dbReference type="AlphaFoldDB" id="A0A9J6C135"/>
<evidence type="ECO:0000259" key="7">
    <source>
        <dbReference type="SMART" id="SM00662"/>
    </source>
</evidence>
<dbReference type="GO" id="GO:0005666">
    <property type="term" value="C:RNA polymerase III complex"/>
    <property type="evidence" value="ECO:0007669"/>
    <property type="project" value="TreeGrafter"/>
</dbReference>
<feature type="domain" description="DNA-directed RNA polymerase RpoA/D/Rpb3-type" evidence="7">
    <location>
        <begin position="52"/>
        <end position="329"/>
    </location>
</feature>
<dbReference type="PANTHER" id="PTHR11800:SF13">
    <property type="entry name" value="DNA-DIRECTED RNA POLYMERASES I AND III SUBUNIT RPAC1"/>
    <property type="match status" value="1"/>
</dbReference>
<dbReference type="InterPro" id="IPR011263">
    <property type="entry name" value="DNA-dir_RNA_pol_RpoA/D/Rpb3"/>
</dbReference>
<evidence type="ECO:0000256" key="5">
    <source>
        <dbReference type="ARBA" id="ARBA00023242"/>
    </source>
</evidence>
<evidence type="ECO:0000256" key="3">
    <source>
        <dbReference type="ARBA" id="ARBA00022478"/>
    </source>
</evidence>
<dbReference type="GO" id="GO:0006351">
    <property type="term" value="P:DNA-templated transcription"/>
    <property type="evidence" value="ECO:0007669"/>
    <property type="project" value="InterPro"/>
</dbReference>
<dbReference type="NCBIfam" id="NF001988">
    <property type="entry name" value="PRK00783.1"/>
    <property type="match status" value="1"/>
</dbReference>
<dbReference type="Gene3D" id="3.30.1360.10">
    <property type="entry name" value="RNA polymerase, RBP11-like subunit"/>
    <property type="match status" value="1"/>
</dbReference>
<dbReference type="Gene3D" id="2.170.120.12">
    <property type="entry name" value="DNA-directed RNA polymerase, insert domain"/>
    <property type="match status" value="1"/>
</dbReference>
<evidence type="ECO:0000313" key="8">
    <source>
        <dbReference type="EMBL" id="KAG5675531.1"/>
    </source>
</evidence>
<accession>A0A9J6C135</accession>
<keyword evidence="3" id="KW-0240">DNA-directed RNA polymerase</keyword>
<comment type="similarity">
    <text evidence="6">Belongs to the archaeal Rpo3/eukaryotic RPB3 RNA polymerase subunit family.</text>
</comment>
<dbReference type="InterPro" id="IPR036603">
    <property type="entry name" value="RBP11-like"/>
</dbReference>
<keyword evidence="5" id="KW-0539">Nucleus</keyword>
<dbReference type="InterPro" id="IPR022842">
    <property type="entry name" value="RNAP_Rpo3/Rpb3/RPAC1"/>
</dbReference>
<evidence type="ECO:0000313" key="9">
    <source>
        <dbReference type="Proteomes" id="UP001107558"/>
    </source>
</evidence>
<name>A0A9J6C135_POLVA</name>
<gene>
    <name evidence="8" type="ORF">PVAND_005427</name>
</gene>
<comment type="subcellular location">
    <subcellularLocation>
        <location evidence="1">Nucleus</location>
    </subcellularLocation>
</comment>
<dbReference type="InterPro" id="IPR033901">
    <property type="entry name" value="RNAPI/III_AC40"/>
</dbReference>
<dbReference type="EMBL" id="JADBJN010000002">
    <property type="protein sequence ID" value="KAG5675531.1"/>
    <property type="molecule type" value="Genomic_DNA"/>
</dbReference>
<evidence type="ECO:0000256" key="1">
    <source>
        <dbReference type="ARBA" id="ARBA00004123"/>
    </source>
</evidence>
<evidence type="ECO:0000256" key="2">
    <source>
        <dbReference type="ARBA" id="ARBA00022083"/>
    </source>
</evidence>
<dbReference type="SUPFAM" id="SSF56553">
    <property type="entry name" value="Insert subdomain of RNA polymerase alpha subunit"/>
    <property type="match status" value="1"/>
</dbReference>
<evidence type="ECO:0000256" key="6">
    <source>
        <dbReference type="ARBA" id="ARBA00025804"/>
    </source>
</evidence>
<dbReference type="SMART" id="SM00662">
    <property type="entry name" value="RPOLD"/>
    <property type="match status" value="1"/>
</dbReference>
<dbReference type="PANTHER" id="PTHR11800">
    <property type="entry name" value="DNA-DIRECTED RNA POLYMERASE"/>
    <property type="match status" value="1"/>
</dbReference>
<dbReference type="CDD" id="cd07032">
    <property type="entry name" value="RNAP_I_II_AC40"/>
    <property type="match status" value="1"/>
</dbReference>
<dbReference type="GO" id="GO:0003899">
    <property type="term" value="F:DNA-directed RNA polymerase activity"/>
    <property type="evidence" value="ECO:0007669"/>
    <property type="project" value="InterPro"/>
</dbReference>
<dbReference type="Pfam" id="PF01193">
    <property type="entry name" value="RNA_pol_L"/>
    <property type="match status" value="1"/>
</dbReference>
<dbReference type="InterPro" id="IPR036643">
    <property type="entry name" value="RNApol_insert_sf"/>
</dbReference>
<dbReference type="OrthoDB" id="270173at2759"/>
<dbReference type="InterPro" id="IPR050518">
    <property type="entry name" value="Rpo3/RPB3_RNA_Pol_subunit"/>
</dbReference>
<keyword evidence="4" id="KW-0804">Transcription</keyword>
<dbReference type="Proteomes" id="UP001107558">
    <property type="component" value="Chromosome 2"/>
</dbReference>
<reference evidence="8" key="1">
    <citation type="submission" date="2021-03" db="EMBL/GenBank/DDBJ databases">
        <title>Chromosome level genome of the anhydrobiotic midge Polypedilum vanderplanki.</title>
        <authorList>
            <person name="Yoshida Y."/>
            <person name="Kikawada T."/>
            <person name="Gusev O."/>
        </authorList>
    </citation>
    <scope>NUCLEOTIDE SEQUENCE</scope>
    <source>
        <strain evidence="8">NIAS01</strain>
        <tissue evidence="8">Whole body or cell culture</tissue>
    </source>
</reference>
<keyword evidence="9" id="KW-1185">Reference proteome</keyword>
<dbReference type="InterPro" id="IPR011262">
    <property type="entry name" value="DNA-dir_RNA_pol_insert"/>
</dbReference>
<dbReference type="SUPFAM" id="SSF55257">
    <property type="entry name" value="RBP11-like subunits of RNA polymerase"/>
    <property type="match status" value="1"/>
</dbReference>
<dbReference type="HAMAP" id="MF_00320">
    <property type="entry name" value="RNApol_arch_Rpo3"/>
    <property type="match status" value="1"/>
</dbReference>
<dbReference type="FunFam" id="2.170.120.12:FF:000003">
    <property type="entry name" value="Dna-directed rna polymerases i and iii subunit"/>
    <property type="match status" value="1"/>
</dbReference>
<evidence type="ECO:0000256" key="4">
    <source>
        <dbReference type="ARBA" id="ARBA00023163"/>
    </source>
</evidence>